<evidence type="ECO:0000313" key="2">
    <source>
        <dbReference type="EMBL" id="KTR05317.1"/>
    </source>
</evidence>
<evidence type="ECO:0000256" key="1">
    <source>
        <dbReference type="SAM" id="Phobius"/>
    </source>
</evidence>
<keyword evidence="1" id="KW-0472">Membrane</keyword>
<gene>
    <name evidence="2" type="ORF">NS365_12155</name>
</gene>
<protein>
    <submittedName>
        <fullName evidence="2">Uncharacterized protein</fullName>
    </submittedName>
</protein>
<keyword evidence="1" id="KW-1133">Transmembrane helix</keyword>
<reference evidence="2 3" key="1">
    <citation type="journal article" date="2016" name="Front. Microbiol.">
        <title>Genomic Resource of Rice Seed Associated Bacteria.</title>
        <authorList>
            <person name="Midha S."/>
            <person name="Bansal K."/>
            <person name="Sharma S."/>
            <person name="Kumar N."/>
            <person name="Patil P.P."/>
            <person name="Chaudhry V."/>
            <person name="Patil P.B."/>
        </authorList>
    </citation>
    <scope>NUCLEOTIDE SEQUENCE [LARGE SCALE GENOMIC DNA]</scope>
    <source>
        <strain evidence="2 3">NS365</strain>
    </source>
</reference>
<keyword evidence="3" id="KW-1185">Reference proteome</keyword>
<feature type="transmembrane region" description="Helical" evidence="1">
    <location>
        <begin position="88"/>
        <end position="110"/>
    </location>
</feature>
<dbReference type="Proteomes" id="UP000078529">
    <property type="component" value="Unassembled WGS sequence"/>
</dbReference>
<dbReference type="AlphaFoldDB" id="A0A175RNU2"/>
<keyword evidence="1" id="KW-0812">Transmembrane</keyword>
<accession>A0A175RNU2</accession>
<comment type="caution">
    <text evidence="2">The sequence shown here is derived from an EMBL/GenBank/DDBJ whole genome shotgun (WGS) entry which is preliminary data.</text>
</comment>
<dbReference type="EMBL" id="LDQA01000026">
    <property type="protein sequence ID" value="KTR05317.1"/>
    <property type="molecule type" value="Genomic_DNA"/>
</dbReference>
<evidence type="ECO:0000313" key="3">
    <source>
        <dbReference type="Proteomes" id="UP000078529"/>
    </source>
</evidence>
<feature type="transmembrane region" description="Helical" evidence="1">
    <location>
        <begin position="122"/>
        <end position="141"/>
    </location>
</feature>
<organism evidence="2 3">
    <name type="scientific">Aureimonas ureilytica</name>
    <dbReference type="NCBI Taxonomy" id="401562"/>
    <lineage>
        <taxon>Bacteria</taxon>
        <taxon>Pseudomonadati</taxon>
        <taxon>Pseudomonadota</taxon>
        <taxon>Alphaproteobacteria</taxon>
        <taxon>Hyphomicrobiales</taxon>
        <taxon>Aurantimonadaceae</taxon>
        <taxon>Aureimonas</taxon>
    </lineage>
</organism>
<sequence length="152" mass="15775">MVGRLVIAFFLAVLASVIPASIVQTQINLSRLIDLGAPVSPGIGALTTAQDIAFFGPVMAAITAAAFLPAFLAAWLVSRVLPPARVPIHMLAGAASLWTAFELMGFFTPMPTFVAAARTLDGLLALSSTGLIGGAMFAFLTKRHAEHAAART</sequence>
<proteinExistence type="predicted"/>
<dbReference type="PATRIC" id="fig|401562.4.peg.2208"/>
<name>A0A175RNU2_9HYPH</name>
<feature type="transmembrane region" description="Helical" evidence="1">
    <location>
        <begin position="52"/>
        <end position="76"/>
    </location>
</feature>